<feature type="transmembrane region" description="Helical" evidence="2">
    <location>
        <begin position="206"/>
        <end position="226"/>
    </location>
</feature>
<feature type="transmembrane region" description="Helical" evidence="2">
    <location>
        <begin position="125"/>
        <end position="143"/>
    </location>
</feature>
<dbReference type="InParanoid" id="A0A286UPN9"/>
<evidence type="ECO:0000313" key="4">
    <source>
        <dbReference type="EMBL" id="PAV21571.1"/>
    </source>
</evidence>
<gene>
    <name evidence="4" type="ORF">PNOK_0152800</name>
</gene>
<dbReference type="InterPro" id="IPR045339">
    <property type="entry name" value="DUF6534"/>
</dbReference>
<evidence type="ECO:0000259" key="3">
    <source>
        <dbReference type="Pfam" id="PF20152"/>
    </source>
</evidence>
<dbReference type="Pfam" id="PF20152">
    <property type="entry name" value="DUF6534"/>
    <property type="match status" value="1"/>
</dbReference>
<evidence type="ECO:0000313" key="5">
    <source>
        <dbReference type="Proteomes" id="UP000217199"/>
    </source>
</evidence>
<feature type="transmembrane region" description="Helical" evidence="2">
    <location>
        <begin position="14"/>
        <end position="37"/>
    </location>
</feature>
<keyword evidence="2" id="KW-1133">Transmembrane helix</keyword>
<comment type="caution">
    <text evidence="4">The sequence shown here is derived from an EMBL/GenBank/DDBJ whole genome shotgun (WGS) entry which is preliminary data.</text>
</comment>
<feature type="transmembrane region" description="Helical" evidence="2">
    <location>
        <begin position="49"/>
        <end position="70"/>
    </location>
</feature>
<keyword evidence="2" id="KW-0812">Transmembrane</keyword>
<reference evidence="4 5" key="1">
    <citation type="journal article" date="2017" name="Mol. Ecol.">
        <title>Comparative and population genomic landscape of Phellinus noxius: A hypervariable fungus causing root rot in trees.</title>
        <authorList>
            <person name="Chung C.L."/>
            <person name="Lee T.J."/>
            <person name="Akiba M."/>
            <person name="Lee H.H."/>
            <person name="Kuo T.H."/>
            <person name="Liu D."/>
            <person name="Ke H.M."/>
            <person name="Yokoi T."/>
            <person name="Roa M.B."/>
            <person name="Lu M.J."/>
            <person name="Chang Y.Y."/>
            <person name="Ann P.J."/>
            <person name="Tsai J.N."/>
            <person name="Chen C.Y."/>
            <person name="Tzean S.S."/>
            <person name="Ota Y."/>
            <person name="Hattori T."/>
            <person name="Sahashi N."/>
            <person name="Liou R.F."/>
            <person name="Kikuchi T."/>
            <person name="Tsai I.J."/>
        </authorList>
    </citation>
    <scope>NUCLEOTIDE SEQUENCE [LARGE SCALE GENOMIC DNA]</scope>
    <source>
        <strain evidence="4 5">FFPRI411160</strain>
    </source>
</reference>
<dbReference type="Proteomes" id="UP000217199">
    <property type="component" value="Unassembled WGS sequence"/>
</dbReference>
<dbReference type="EMBL" id="NBII01000002">
    <property type="protein sequence ID" value="PAV21571.1"/>
    <property type="molecule type" value="Genomic_DNA"/>
</dbReference>
<dbReference type="STRING" id="2282107.A0A286UPN9"/>
<sequence>MSSLPERPPINLDITLGALLIGTYISTTLFGFTSLQTYSYYNTYVNDRVFLRVLVAVIWVLELIHTIFITRTYYELSVINFGSFADFIRLPFVLKFSIVWSNSISCGVQAFFANRIRIMSGRWELAVICWSLSAVRYVTSLTAAAEEIKISVQTEFNGQWKWIIIFVLAVGAVNDILIALGLGFYLSRNKSGISSSDRVVNKLIKFTVQSGLITSVLAIAMLICYLSMPDNFIWLAIFVCLAKTYSNSFLATLNARNTLRSGLNTSDGAVVFNGGNTSSSLGSGIKFNSASRSRADTDITSITFSKRPTAPIAIEMSNVTSTKAEGDSRTKDNEIGDSKKGGPEFFEV</sequence>
<feature type="transmembrane region" description="Helical" evidence="2">
    <location>
        <begin position="163"/>
        <end position="186"/>
    </location>
</feature>
<accession>A0A286UPN9</accession>
<feature type="domain" description="DUF6534" evidence="3">
    <location>
        <begin position="172"/>
        <end position="257"/>
    </location>
</feature>
<dbReference type="AlphaFoldDB" id="A0A286UPN9"/>
<dbReference type="OrthoDB" id="3231781at2759"/>
<keyword evidence="5" id="KW-1185">Reference proteome</keyword>
<dbReference type="PANTHER" id="PTHR40465">
    <property type="entry name" value="CHROMOSOME 1, WHOLE GENOME SHOTGUN SEQUENCE"/>
    <property type="match status" value="1"/>
</dbReference>
<evidence type="ECO:0000256" key="2">
    <source>
        <dbReference type="SAM" id="Phobius"/>
    </source>
</evidence>
<evidence type="ECO:0000256" key="1">
    <source>
        <dbReference type="SAM" id="MobiDB-lite"/>
    </source>
</evidence>
<proteinExistence type="predicted"/>
<name>A0A286UPN9_9AGAM</name>
<feature type="region of interest" description="Disordered" evidence="1">
    <location>
        <begin position="318"/>
        <end position="348"/>
    </location>
</feature>
<feature type="transmembrane region" description="Helical" evidence="2">
    <location>
        <begin position="232"/>
        <end position="253"/>
    </location>
</feature>
<organism evidence="4 5">
    <name type="scientific">Pyrrhoderma noxium</name>
    <dbReference type="NCBI Taxonomy" id="2282107"/>
    <lineage>
        <taxon>Eukaryota</taxon>
        <taxon>Fungi</taxon>
        <taxon>Dikarya</taxon>
        <taxon>Basidiomycota</taxon>
        <taxon>Agaricomycotina</taxon>
        <taxon>Agaricomycetes</taxon>
        <taxon>Hymenochaetales</taxon>
        <taxon>Hymenochaetaceae</taxon>
        <taxon>Pyrrhoderma</taxon>
    </lineage>
</organism>
<keyword evidence="2" id="KW-0472">Membrane</keyword>
<dbReference type="PANTHER" id="PTHR40465:SF1">
    <property type="entry name" value="DUF6534 DOMAIN-CONTAINING PROTEIN"/>
    <property type="match status" value="1"/>
</dbReference>
<feature type="compositionally biased region" description="Basic and acidic residues" evidence="1">
    <location>
        <begin position="324"/>
        <end position="342"/>
    </location>
</feature>
<feature type="transmembrane region" description="Helical" evidence="2">
    <location>
        <begin position="90"/>
        <end position="113"/>
    </location>
</feature>
<protein>
    <recommendedName>
        <fullName evidence="3">DUF6534 domain-containing protein</fullName>
    </recommendedName>
</protein>